<dbReference type="Gene3D" id="3.40.50.300">
    <property type="entry name" value="P-loop containing nucleotide triphosphate hydrolases"/>
    <property type="match status" value="1"/>
</dbReference>
<keyword evidence="2" id="KW-0547">Nucleotide-binding</keyword>
<dbReference type="PANTHER" id="PTHR42794">
    <property type="entry name" value="HEMIN IMPORT ATP-BINDING PROTEIN HMUV"/>
    <property type="match status" value="1"/>
</dbReference>
<evidence type="ECO:0000256" key="3">
    <source>
        <dbReference type="ARBA" id="ARBA00022840"/>
    </source>
</evidence>
<keyword evidence="6" id="KW-1185">Reference proteome</keyword>
<dbReference type="SMART" id="SM00382">
    <property type="entry name" value="AAA"/>
    <property type="match status" value="1"/>
</dbReference>
<dbReference type="PANTHER" id="PTHR42794:SF2">
    <property type="entry name" value="ABC TRANSPORTER ATP-BINDING PROTEIN"/>
    <property type="match status" value="1"/>
</dbReference>
<dbReference type="GO" id="GO:0005524">
    <property type="term" value="F:ATP binding"/>
    <property type="evidence" value="ECO:0007669"/>
    <property type="project" value="UniProtKB-KW"/>
</dbReference>
<accession>A0A2S0KE70</accession>
<keyword evidence="1" id="KW-0813">Transport</keyword>
<keyword evidence="3" id="KW-0067">ATP-binding</keyword>
<dbReference type="InterPro" id="IPR003439">
    <property type="entry name" value="ABC_transporter-like_ATP-bd"/>
</dbReference>
<dbReference type="Pfam" id="PF00005">
    <property type="entry name" value="ABC_tran"/>
    <property type="match status" value="1"/>
</dbReference>
<dbReference type="SUPFAM" id="SSF52540">
    <property type="entry name" value="P-loop containing nucleoside triphosphate hydrolases"/>
    <property type="match status" value="1"/>
</dbReference>
<dbReference type="AlphaFoldDB" id="A0A2S0KE70"/>
<protein>
    <submittedName>
        <fullName evidence="5">Histidinol phosphatase</fullName>
    </submittedName>
</protein>
<dbReference type="OrthoDB" id="3579586at2"/>
<gene>
    <name evidence="5" type="ORF">C6V83_06630</name>
</gene>
<dbReference type="RefSeq" id="WP_105941723.1">
    <property type="nucleotide sequence ID" value="NZ_CP027433.1"/>
</dbReference>
<dbReference type="Proteomes" id="UP000239814">
    <property type="component" value="Chromosome"/>
</dbReference>
<dbReference type="InterPro" id="IPR003593">
    <property type="entry name" value="AAA+_ATPase"/>
</dbReference>
<evidence type="ECO:0000313" key="6">
    <source>
        <dbReference type="Proteomes" id="UP000239814"/>
    </source>
</evidence>
<dbReference type="EMBL" id="CP027433">
    <property type="protein sequence ID" value="AVL99991.1"/>
    <property type="molecule type" value="Genomic_DNA"/>
</dbReference>
<proteinExistence type="predicted"/>
<dbReference type="FunFam" id="3.40.50.300:FF:000134">
    <property type="entry name" value="Iron-enterobactin ABC transporter ATP-binding protein"/>
    <property type="match status" value="1"/>
</dbReference>
<dbReference type="CDD" id="cd03214">
    <property type="entry name" value="ABC_Iron-Siderophores_B12_Hemin"/>
    <property type="match status" value="1"/>
</dbReference>
<evidence type="ECO:0000259" key="4">
    <source>
        <dbReference type="PROSITE" id="PS50893"/>
    </source>
</evidence>
<name>A0A2S0KE70_9ACTN</name>
<evidence type="ECO:0000313" key="5">
    <source>
        <dbReference type="EMBL" id="AVL99991.1"/>
    </source>
</evidence>
<dbReference type="PROSITE" id="PS50893">
    <property type="entry name" value="ABC_TRANSPORTER_2"/>
    <property type="match status" value="1"/>
</dbReference>
<evidence type="ECO:0000256" key="2">
    <source>
        <dbReference type="ARBA" id="ARBA00022741"/>
    </source>
</evidence>
<reference evidence="5 6" key="1">
    <citation type="submission" date="2018-03" db="EMBL/GenBank/DDBJ databases">
        <title>Characteristics and genome of n-alkane degrading marine bacteria Gordonia iterans isolated from crude oil contaminated in Tae-an, South Korea.</title>
        <authorList>
            <person name="Lee S.-S."/>
            <person name="Kim H."/>
        </authorList>
    </citation>
    <scope>NUCLEOTIDE SEQUENCE [LARGE SCALE GENOMIC DNA]</scope>
    <source>
        <strain evidence="5 6">Co17</strain>
    </source>
</reference>
<dbReference type="InterPro" id="IPR027417">
    <property type="entry name" value="P-loop_NTPase"/>
</dbReference>
<evidence type="ECO:0000256" key="1">
    <source>
        <dbReference type="ARBA" id="ARBA00022448"/>
    </source>
</evidence>
<organism evidence="5 6">
    <name type="scientific">Gordonia iterans</name>
    <dbReference type="NCBI Taxonomy" id="1004901"/>
    <lineage>
        <taxon>Bacteria</taxon>
        <taxon>Bacillati</taxon>
        <taxon>Actinomycetota</taxon>
        <taxon>Actinomycetes</taxon>
        <taxon>Mycobacteriales</taxon>
        <taxon>Gordoniaceae</taxon>
        <taxon>Gordonia</taxon>
    </lineage>
</organism>
<feature type="domain" description="ABC transporter" evidence="4">
    <location>
        <begin position="13"/>
        <end position="244"/>
    </location>
</feature>
<dbReference type="KEGG" id="git:C6V83_06630"/>
<sequence>MSSTTPAPLPPPIRLDGVGYAVGDVRLLTDISASAPAGRFTGLIGPNGSGKTTLLSTVARWTRPDTGRVLVGEREVHSFPRRELARVVAAVEQHSSTETELTVEQIVDLGTIPHAGGRFRRVDTRELVDDALATMGIEMLRTRTWQSLSGGERQKTQIARALVQRPQVLLLDEPTNHLDTSASLEVLALLRSLEITVVAALHDLQLAAMYCDHLVVLDHGRFVTEGPPAQVLTRDLLAEVYRLDAEIAEHPRTGAPLVVLCGTIPGPERTIGLNRRIP</sequence>
<dbReference type="GO" id="GO:0016887">
    <property type="term" value="F:ATP hydrolysis activity"/>
    <property type="evidence" value="ECO:0007669"/>
    <property type="project" value="InterPro"/>
</dbReference>